<organism evidence="1 2">
    <name type="scientific">Cetraspora pellucida</name>
    <dbReference type="NCBI Taxonomy" id="1433469"/>
    <lineage>
        <taxon>Eukaryota</taxon>
        <taxon>Fungi</taxon>
        <taxon>Fungi incertae sedis</taxon>
        <taxon>Mucoromycota</taxon>
        <taxon>Glomeromycotina</taxon>
        <taxon>Glomeromycetes</taxon>
        <taxon>Diversisporales</taxon>
        <taxon>Gigasporaceae</taxon>
        <taxon>Cetraspora</taxon>
    </lineage>
</organism>
<dbReference type="EMBL" id="CAJVPW010029179">
    <property type="protein sequence ID" value="CAG8720421.1"/>
    <property type="molecule type" value="Genomic_DNA"/>
</dbReference>
<feature type="non-terminal residue" evidence="1">
    <location>
        <position position="132"/>
    </location>
</feature>
<comment type="caution">
    <text evidence="1">The sequence shown here is derived from an EMBL/GenBank/DDBJ whole genome shotgun (WGS) entry which is preliminary data.</text>
</comment>
<gene>
    <name evidence="1" type="ORF">SPELUC_LOCUS12396</name>
</gene>
<feature type="non-terminal residue" evidence="1">
    <location>
        <position position="1"/>
    </location>
</feature>
<protein>
    <submittedName>
        <fullName evidence="1">4549_t:CDS:1</fullName>
    </submittedName>
</protein>
<name>A0ACA9PRM8_9GLOM</name>
<keyword evidence="2" id="KW-1185">Reference proteome</keyword>
<evidence type="ECO:0000313" key="1">
    <source>
        <dbReference type="EMBL" id="CAG8720421.1"/>
    </source>
</evidence>
<accession>A0ACA9PRM8</accession>
<proteinExistence type="predicted"/>
<evidence type="ECO:0000313" key="2">
    <source>
        <dbReference type="Proteomes" id="UP000789366"/>
    </source>
</evidence>
<dbReference type="Proteomes" id="UP000789366">
    <property type="component" value="Unassembled WGS sequence"/>
</dbReference>
<reference evidence="1" key="1">
    <citation type="submission" date="2021-06" db="EMBL/GenBank/DDBJ databases">
        <authorList>
            <person name="Kallberg Y."/>
            <person name="Tangrot J."/>
            <person name="Rosling A."/>
        </authorList>
    </citation>
    <scope>NUCLEOTIDE SEQUENCE</scope>
    <source>
        <strain evidence="1">28 12/20/2015</strain>
    </source>
</reference>
<sequence>NNTMPATSPTVRPSRPSIHIPNRDVHGRQGAFVTSTRNSNSMLSAQTIVVKESYQGIQNISEAKKKTSSQRPITPSPAAKKIIRSKDDSLSVPPGPTLKTVTSRPVTSKEKRPPSILKSDKKKLPQDTIKQS</sequence>